<organism evidence="1 2">
    <name type="scientific">Gordonia asplenii</name>
    <dbReference type="NCBI Taxonomy" id="2725283"/>
    <lineage>
        <taxon>Bacteria</taxon>
        <taxon>Bacillati</taxon>
        <taxon>Actinomycetota</taxon>
        <taxon>Actinomycetes</taxon>
        <taxon>Mycobacteriales</taxon>
        <taxon>Gordoniaceae</taxon>
        <taxon>Gordonia</taxon>
    </lineage>
</organism>
<dbReference type="AlphaFoldDB" id="A0A848L1C6"/>
<keyword evidence="2" id="KW-1185">Reference proteome</keyword>
<name>A0A848L1C6_9ACTN</name>
<sequence length="145" mass="16209">MEDIMRHIIVGCGSAAHGRGELEEARRLGLFPGVCVHVIGFVDAAGCGAQATAFDYDRSIHHTVESHKQVALDVFDKSDVTWDFQASHAPDLDAFTHAIRRYGRGCVIVTSLAGRHIRRERSWMRLCRRLQCRLVIVDCADHIEA</sequence>
<evidence type="ECO:0000313" key="2">
    <source>
        <dbReference type="Proteomes" id="UP000550729"/>
    </source>
</evidence>
<reference evidence="1 2" key="1">
    <citation type="submission" date="2020-04" db="EMBL/GenBank/DDBJ databases">
        <title>Gordonia sp. nov. TBRC 11910.</title>
        <authorList>
            <person name="Suriyachadkun C."/>
        </authorList>
    </citation>
    <scope>NUCLEOTIDE SEQUENCE [LARGE SCALE GENOMIC DNA]</scope>
    <source>
        <strain evidence="1 2">TBRC 11910</strain>
    </source>
</reference>
<gene>
    <name evidence="1" type="ORF">HH308_25090</name>
</gene>
<dbReference type="RefSeq" id="WP_170197003.1">
    <property type="nucleotide sequence ID" value="NZ_JABBNB010000036.1"/>
</dbReference>
<comment type="caution">
    <text evidence="1">The sequence shown here is derived from an EMBL/GenBank/DDBJ whole genome shotgun (WGS) entry which is preliminary data.</text>
</comment>
<dbReference type="Proteomes" id="UP000550729">
    <property type="component" value="Unassembled WGS sequence"/>
</dbReference>
<evidence type="ECO:0000313" key="1">
    <source>
        <dbReference type="EMBL" id="NMO04499.1"/>
    </source>
</evidence>
<dbReference type="EMBL" id="JABBNB010000036">
    <property type="protein sequence ID" value="NMO04499.1"/>
    <property type="molecule type" value="Genomic_DNA"/>
</dbReference>
<proteinExistence type="predicted"/>
<protein>
    <submittedName>
        <fullName evidence="1">Uncharacterized protein</fullName>
    </submittedName>
</protein>
<accession>A0A848L1C6</accession>